<proteinExistence type="predicted"/>
<dbReference type="Proteomes" id="UP000035021">
    <property type="component" value="Unassembled WGS sequence"/>
</dbReference>
<protein>
    <recommendedName>
        <fullName evidence="3">DUF222 domain-containing protein</fullName>
    </recommendedName>
</protein>
<organism evidence="1 2">
    <name type="scientific">Gordonia paraffinivorans NBRC 108238</name>
    <dbReference type="NCBI Taxonomy" id="1223543"/>
    <lineage>
        <taxon>Bacteria</taxon>
        <taxon>Bacillati</taxon>
        <taxon>Actinomycetota</taxon>
        <taxon>Actinomycetes</taxon>
        <taxon>Mycobacteriales</taxon>
        <taxon>Gordoniaceae</taxon>
        <taxon>Gordonia</taxon>
    </lineage>
</organism>
<dbReference type="EMBL" id="BAOQ01000057">
    <property type="protein sequence ID" value="GAC86149.1"/>
    <property type="molecule type" value="Genomic_DNA"/>
</dbReference>
<keyword evidence="2" id="KW-1185">Reference proteome</keyword>
<sequence>MRDEIAALPREYLQVLRELVADPEIAKALPPETGSLVEQQWAVRQAARHPNPRDAAMHRLCTDPGARAREVEARTNAMVDDWIDDPVNSRARMTGVPREVVDDLRAAAERELFVELADWRRRYPDVPLL</sequence>
<reference evidence="1 2" key="1">
    <citation type="submission" date="2013-02" db="EMBL/GenBank/DDBJ databases">
        <title>Whole genome shotgun sequence of Gordonia paraffinivorans NBRC 108238.</title>
        <authorList>
            <person name="Isaki-Nakamura S."/>
            <person name="Hosoyama A."/>
            <person name="Tsuchikane K."/>
            <person name="Ando Y."/>
            <person name="Baba S."/>
            <person name="Ohji S."/>
            <person name="Hamada M."/>
            <person name="Tamura T."/>
            <person name="Yamazoe A."/>
            <person name="Yamazaki S."/>
            <person name="Fujita N."/>
        </authorList>
    </citation>
    <scope>NUCLEOTIDE SEQUENCE [LARGE SCALE GENOMIC DNA]</scope>
    <source>
        <strain evidence="1 2">NBRC 108238</strain>
    </source>
</reference>
<evidence type="ECO:0000313" key="2">
    <source>
        <dbReference type="Proteomes" id="UP000035021"/>
    </source>
</evidence>
<gene>
    <name evidence="1" type="ORF">GP2_057_00080</name>
</gene>
<accession>A0ABQ0IRG7</accession>
<evidence type="ECO:0000313" key="1">
    <source>
        <dbReference type="EMBL" id="GAC86149.1"/>
    </source>
</evidence>
<dbReference type="RefSeq" id="WP_006902427.1">
    <property type="nucleotide sequence ID" value="NZ_BAOQ01000057.1"/>
</dbReference>
<evidence type="ECO:0008006" key="3">
    <source>
        <dbReference type="Google" id="ProtNLM"/>
    </source>
</evidence>
<comment type="caution">
    <text evidence="1">The sequence shown here is derived from an EMBL/GenBank/DDBJ whole genome shotgun (WGS) entry which is preliminary data.</text>
</comment>
<name>A0ABQ0IRG7_9ACTN</name>